<accession>A0A7S3V1J7</accession>
<keyword evidence="3 4" id="KW-0677">Repeat</keyword>
<dbReference type="EMBL" id="HBIN01020171">
    <property type="protein sequence ID" value="CAE0445385.1"/>
    <property type="molecule type" value="Transcribed_RNA"/>
</dbReference>
<protein>
    <recommendedName>
        <fullName evidence="4">Serine/threonine-protein phosphatase 2A 55 kDa regulatory subunit B</fullName>
    </recommendedName>
</protein>
<reference evidence="5" key="1">
    <citation type="submission" date="2021-01" db="EMBL/GenBank/DDBJ databases">
        <authorList>
            <person name="Corre E."/>
            <person name="Pelletier E."/>
            <person name="Niang G."/>
            <person name="Scheremetjew M."/>
            <person name="Finn R."/>
            <person name="Kale V."/>
            <person name="Holt S."/>
            <person name="Cochrane G."/>
            <person name="Meng A."/>
            <person name="Brown T."/>
            <person name="Cohen L."/>
        </authorList>
    </citation>
    <scope>NUCLEOTIDE SEQUENCE</scope>
    <source>
        <strain evidence="5">GSBS06</strain>
    </source>
</reference>
<proteinExistence type="inferred from homology"/>
<evidence type="ECO:0000256" key="2">
    <source>
        <dbReference type="ARBA" id="ARBA00022574"/>
    </source>
</evidence>
<dbReference type="PIRSF" id="PIRSF037309">
    <property type="entry name" value="PP2A_PR55"/>
    <property type="match status" value="1"/>
</dbReference>
<dbReference type="InterPro" id="IPR001680">
    <property type="entry name" value="WD40_rpt"/>
</dbReference>
<dbReference type="InterPro" id="IPR000009">
    <property type="entry name" value="PP2A_PR55"/>
</dbReference>
<dbReference type="PANTHER" id="PTHR11871">
    <property type="entry name" value="PROTEIN PHOSPHATASE PP2A REGULATORY SUBUNIT B"/>
    <property type="match status" value="1"/>
</dbReference>
<dbReference type="InterPro" id="IPR018067">
    <property type="entry name" value="PP2A_PR55_CS"/>
</dbReference>
<dbReference type="SUPFAM" id="SSF50978">
    <property type="entry name" value="WD40 repeat-like"/>
    <property type="match status" value="1"/>
</dbReference>
<organism evidence="5">
    <name type="scientific">Aplanochytrium stocchinoi</name>
    <dbReference type="NCBI Taxonomy" id="215587"/>
    <lineage>
        <taxon>Eukaryota</taxon>
        <taxon>Sar</taxon>
        <taxon>Stramenopiles</taxon>
        <taxon>Bigyra</taxon>
        <taxon>Labyrinthulomycetes</taxon>
        <taxon>Thraustochytrida</taxon>
        <taxon>Thraustochytriidae</taxon>
        <taxon>Aplanochytrium</taxon>
    </lineage>
</organism>
<dbReference type="AlphaFoldDB" id="A0A7S3V1J7"/>
<name>A0A7S3V1J7_9STRA</name>
<evidence type="ECO:0000256" key="3">
    <source>
        <dbReference type="ARBA" id="ARBA00022737"/>
    </source>
</evidence>
<dbReference type="Pfam" id="PF00400">
    <property type="entry name" value="WD40"/>
    <property type="match status" value="1"/>
</dbReference>
<dbReference type="InterPro" id="IPR036322">
    <property type="entry name" value="WD40_repeat_dom_sf"/>
</dbReference>
<keyword evidence="2 4" id="KW-0853">WD repeat</keyword>
<evidence type="ECO:0000313" key="5">
    <source>
        <dbReference type="EMBL" id="CAE0445385.1"/>
    </source>
</evidence>
<dbReference type="SMART" id="SM00320">
    <property type="entry name" value="WD40"/>
    <property type="match status" value="5"/>
</dbReference>
<dbReference type="GO" id="GO:0019888">
    <property type="term" value="F:protein phosphatase regulator activity"/>
    <property type="evidence" value="ECO:0007669"/>
    <property type="project" value="InterPro"/>
</dbReference>
<sequence>MGDNAPTWKFNQCFGEKTVIDDVTEQDILSAVEFNQTGDYLATGDKAGRIVVFEIDHPNAGNSGKGTRCANGSANGGSPPVFATSASVLRSNNNVNANGDVNKISKTKSCTSCEYKFQCEFQSHEPEFDYLKSLEIEEKINKIKWCRPSNDSLFLLSTNDKTIKLWKAFEKKVLALTSFNLPEQSRAVRRTGSLSSWTGDGENSTVKHFNSVNTLKLPDVALSERLVSSTPRKVYSNAHAYHVNSIAVNSDGETFLSADDLRINLWNLHLSDQSFNIVDIKPENMEELQEVITGAEFHPSHCNIFMYSSSRGSIKLADMRERALCDLHAKLFEEPEQPGNKSFFSEIIASLSDIKFTSDGRYIISRDFLTLKVWDINMESRPIQTINIHEHLRSKLCDLYENECIFDKFEVAVSGDGSNMATGSYNNTFHIFDRHGKTDVCIEASKMESSKSILTEEVTSSVSSSHIYDDDEQMQLITPSVKTIQNYVPASVDFNQKALHLGFHPLQSCVAVACVNNLYLYGT</sequence>
<dbReference type="InterPro" id="IPR015943">
    <property type="entry name" value="WD40/YVTN_repeat-like_dom_sf"/>
</dbReference>
<dbReference type="PROSITE" id="PS01024">
    <property type="entry name" value="PR55_1"/>
    <property type="match status" value="1"/>
</dbReference>
<gene>
    <name evidence="5" type="ORF">ASTO00021_LOCUS15404</name>
</gene>
<evidence type="ECO:0000256" key="4">
    <source>
        <dbReference type="RuleBase" id="RU331113"/>
    </source>
</evidence>
<evidence type="ECO:0000256" key="1">
    <source>
        <dbReference type="ARBA" id="ARBA00008259"/>
    </source>
</evidence>
<comment type="similarity">
    <text evidence="1 4">Belongs to the phosphatase 2A regulatory subunit B family.</text>
</comment>
<dbReference type="Gene3D" id="2.130.10.10">
    <property type="entry name" value="YVTN repeat-like/Quinoprotein amine dehydrogenase"/>
    <property type="match status" value="2"/>
</dbReference>
<dbReference type="GO" id="GO:0000159">
    <property type="term" value="C:protein phosphatase type 2A complex"/>
    <property type="evidence" value="ECO:0007669"/>
    <property type="project" value="UniProtKB-UniRule"/>
</dbReference>
<dbReference type="PRINTS" id="PR00600">
    <property type="entry name" value="PP2APR55"/>
</dbReference>